<dbReference type="InterPro" id="IPR045275">
    <property type="entry name" value="MscS_archaea/bacteria_type"/>
</dbReference>
<feature type="transmembrane region" description="Helical" evidence="7">
    <location>
        <begin position="20"/>
        <end position="44"/>
    </location>
</feature>
<evidence type="ECO:0000256" key="5">
    <source>
        <dbReference type="ARBA" id="ARBA00022989"/>
    </source>
</evidence>
<dbReference type="InterPro" id="IPR006685">
    <property type="entry name" value="MscS_channel_2nd"/>
</dbReference>
<keyword evidence="5 7" id="KW-1133">Transmembrane helix</keyword>
<evidence type="ECO:0000256" key="6">
    <source>
        <dbReference type="ARBA" id="ARBA00023136"/>
    </source>
</evidence>
<evidence type="ECO:0000256" key="1">
    <source>
        <dbReference type="ARBA" id="ARBA00004651"/>
    </source>
</evidence>
<feature type="transmembrane region" description="Helical" evidence="7">
    <location>
        <begin position="92"/>
        <end position="125"/>
    </location>
</feature>
<evidence type="ECO:0000259" key="10">
    <source>
        <dbReference type="Pfam" id="PF21088"/>
    </source>
</evidence>
<comment type="similarity">
    <text evidence="2">Belongs to the MscS (TC 1.A.23) family.</text>
</comment>
<dbReference type="SUPFAM" id="SSF82689">
    <property type="entry name" value="Mechanosensitive channel protein MscS (YggB), C-terminal domain"/>
    <property type="match status" value="1"/>
</dbReference>
<keyword evidence="12" id="KW-1185">Reference proteome</keyword>
<dbReference type="Pfam" id="PF21082">
    <property type="entry name" value="MS_channel_3rd"/>
    <property type="match status" value="1"/>
</dbReference>
<keyword evidence="3" id="KW-1003">Cell membrane</keyword>
<protein>
    <submittedName>
        <fullName evidence="11">Mechanosensitive ion channel family protein</fullName>
    </submittedName>
</protein>
<organism evidence="11 12">
    <name type="scientific">Wandonia haliotis</name>
    <dbReference type="NCBI Taxonomy" id="574963"/>
    <lineage>
        <taxon>Bacteria</taxon>
        <taxon>Pseudomonadati</taxon>
        <taxon>Bacteroidota</taxon>
        <taxon>Flavobacteriia</taxon>
        <taxon>Flavobacteriales</taxon>
        <taxon>Crocinitomicaceae</taxon>
        <taxon>Wandonia</taxon>
    </lineage>
</organism>
<keyword evidence="6 7" id="KW-0472">Membrane</keyword>
<evidence type="ECO:0000256" key="2">
    <source>
        <dbReference type="ARBA" id="ARBA00008017"/>
    </source>
</evidence>
<dbReference type="InterPro" id="IPR010920">
    <property type="entry name" value="LSM_dom_sf"/>
</dbReference>
<dbReference type="Pfam" id="PF00924">
    <property type="entry name" value="MS_channel_2nd"/>
    <property type="match status" value="1"/>
</dbReference>
<dbReference type="SUPFAM" id="SSF82861">
    <property type="entry name" value="Mechanosensitive channel protein MscS (YggB), transmembrane region"/>
    <property type="match status" value="1"/>
</dbReference>
<accession>A0ABP3Y6L8</accession>
<comment type="subcellular location">
    <subcellularLocation>
        <location evidence="1">Cell membrane</location>
        <topology evidence="1">Multi-pass membrane protein</topology>
    </subcellularLocation>
</comment>
<evidence type="ECO:0000256" key="4">
    <source>
        <dbReference type="ARBA" id="ARBA00022692"/>
    </source>
</evidence>
<dbReference type="PANTHER" id="PTHR30221:SF1">
    <property type="entry name" value="SMALL-CONDUCTANCE MECHANOSENSITIVE CHANNEL"/>
    <property type="match status" value="1"/>
</dbReference>
<dbReference type="Proteomes" id="UP001501126">
    <property type="component" value="Unassembled WGS sequence"/>
</dbReference>
<dbReference type="EMBL" id="BAAAFH010000022">
    <property type="protein sequence ID" value="GAA0876487.1"/>
    <property type="molecule type" value="Genomic_DNA"/>
</dbReference>
<gene>
    <name evidence="11" type="ORF">GCM10009118_28970</name>
</gene>
<dbReference type="SUPFAM" id="SSF50182">
    <property type="entry name" value="Sm-like ribonucleoproteins"/>
    <property type="match status" value="1"/>
</dbReference>
<feature type="domain" description="Mechanosensitive ion channel MscS" evidence="8">
    <location>
        <begin position="112"/>
        <end position="176"/>
    </location>
</feature>
<dbReference type="PANTHER" id="PTHR30221">
    <property type="entry name" value="SMALL-CONDUCTANCE MECHANOSENSITIVE CHANNEL"/>
    <property type="match status" value="1"/>
</dbReference>
<feature type="transmembrane region" description="Helical" evidence="7">
    <location>
        <begin position="65"/>
        <end position="86"/>
    </location>
</feature>
<dbReference type="InterPro" id="IPR011066">
    <property type="entry name" value="MscS_channel_C_sf"/>
</dbReference>
<sequence length="295" mass="32840">MEMSKYYDIVVEEVIGWFDSFVAMLPNFVLAVLAVILFAILGKLARRMFSKVLVKALNNPVLSNLLSRILYIIIVSIGGFVALNILDLEKTVTSLLAGAGIVGLALGFAFQDIAMNFIAGFLMAVKRPFKVGQVVHCNGISGVIKYIGVRTTQITSFQGQEILVPNKILFQNPLTNDSENIYKRIDLEVGVSYSEDLERVREITLEAVKDIPNIYKEREISLAYGEFGASSINFTVMIWVEFKSQLDFLKSRSEAIIAIKKAYDKTGITIPFPIRTLDFGEKESTALRAALHPED</sequence>
<dbReference type="InterPro" id="IPR049142">
    <property type="entry name" value="MS_channel_1st"/>
</dbReference>
<evidence type="ECO:0000256" key="7">
    <source>
        <dbReference type="SAM" id="Phobius"/>
    </source>
</evidence>
<dbReference type="InterPro" id="IPR023408">
    <property type="entry name" value="MscS_beta-dom_sf"/>
</dbReference>
<feature type="domain" description="Mechanosensitive ion channel transmembrane helices 2/3" evidence="10">
    <location>
        <begin position="69"/>
        <end position="111"/>
    </location>
</feature>
<dbReference type="Gene3D" id="2.30.30.60">
    <property type="match status" value="1"/>
</dbReference>
<evidence type="ECO:0000313" key="12">
    <source>
        <dbReference type="Proteomes" id="UP001501126"/>
    </source>
</evidence>
<name>A0ABP3Y6L8_9FLAO</name>
<feature type="domain" description="Mechanosensitive ion channel MscS C-terminal" evidence="9">
    <location>
        <begin position="186"/>
        <end position="270"/>
    </location>
</feature>
<dbReference type="Pfam" id="PF21088">
    <property type="entry name" value="MS_channel_1st"/>
    <property type="match status" value="1"/>
</dbReference>
<dbReference type="InterPro" id="IPR011014">
    <property type="entry name" value="MscS_channel_TM-2"/>
</dbReference>
<evidence type="ECO:0000313" key="11">
    <source>
        <dbReference type="EMBL" id="GAA0876487.1"/>
    </source>
</evidence>
<reference evidence="12" key="1">
    <citation type="journal article" date="2019" name="Int. J. Syst. Evol. Microbiol.">
        <title>The Global Catalogue of Microorganisms (GCM) 10K type strain sequencing project: providing services to taxonomists for standard genome sequencing and annotation.</title>
        <authorList>
            <consortium name="The Broad Institute Genomics Platform"/>
            <consortium name="The Broad Institute Genome Sequencing Center for Infectious Disease"/>
            <person name="Wu L."/>
            <person name="Ma J."/>
        </authorList>
    </citation>
    <scope>NUCLEOTIDE SEQUENCE [LARGE SCALE GENOMIC DNA]</scope>
    <source>
        <strain evidence="12">JCM 16083</strain>
    </source>
</reference>
<proteinExistence type="inferred from homology"/>
<evidence type="ECO:0000259" key="8">
    <source>
        <dbReference type="Pfam" id="PF00924"/>
    </source>
</evidence>
<evidence type="ECO:0000256" key="3">
    <source>
        <dbReference type="ARBA" id="ARBA00022475"/>
    </source>
</evidence>
<dbReference type="InterPro" id="IPR049278">
    <property type="entry name" value="MS_channel_C"/>
</dbReference>
<dbReference type="Gene3D" id="3.30.70.100">
    <property type="match status" value="1"/>
</dbReference>
<dbReference type="Gene3D" id="1.10.287.1260">
    <property type="match status" value="1"/>
</dbReference>
<keyword evidence="4 7" id="KW-0812">Transmembrane</keyword>
<comment type="caution">
    <text evidence="11">The sequence shown here is derived from an EMBL/GenBank/DDBJ whole genome shotgun (WGS) entry which is preliminary data.</text>
</comment>
<evidence type="ECO:0000259" key="9">
    <source>
        <dbReference type="Pfam" id="PF21082"/>
    </source>
</evidence>